<evidence type="ECO:0000313" key="2">
    <source>
        <dbReference type="Proteomes" id="UP000790377"/>
    </source>
</evidence>
<name>A0ACB7ZX51_9AGAM</name>
<evidence type="ECO:0000313" key="1">
    <source>
        <dbReference type="EMBL" id="KAH7905615.1"/>
    </source>
</evidence>
<gene>
    <name evidence="1" type="ORF">BJ138DRAFT_1164389</name>
</gene>
<dbReference type="Proteomes" id="UP000790377">
    <property type="component" value="Unassembled WGS sequence"/>
</dbReference>
<sequence>MLLTPLLAFLFTAGLVSANCKKAKQEDMPYYSWHATIASGANCTGYSRPFGGTYLESGKDKDCSPCQWLSGMPIDRHVGSFEFTAFDNVPTTYIQFHADKTCTHPIKDAFYPHSQLVQHAPKAAHGARSFEACNKKI</sequence>
<dbReference type="EMBL" id="MU268154">
    <property type="protein sequence ID" value="KAH7905615.1"/>
    <property type="molecule type" value="Genomic_DNA"/>
</dbReference>
<reference evidence="1" key="1">
    <citation type="journal article" date="2021" name="New Phytol.">
        <title>Evolutionary innovations through gain and loss of genes in the ectomycorrhizal Boletales.</title>
        <authorList>
            <person name="Wu G."/>
            <person name="Miyauchi S."/>
            <person name="Morin E."/>
            <person name="Kuo A."/>
            <person name="Drula E."/>
            <person name="Varga T."/>
            <person name="Kohler A."/>
            <person name="Feng B."/>
            <person name="Cao Y."/>
            <person name="Lipzen A."/>
            <person name="Daum C."/>
            <person name="Hundley H."/>
            <person name="Pangilinan J."/>
            <person name="Johnson J."/>
            <person name="Barry K."/>
            <person name="LaButti K."/>
            <person name="Ng V."/>
            <person name="Ahrendt S."/>
            <person name="Min B."/>
            <person name="Choi I.G."/>
            <person name="Park H."/>
            <person name="Plett J.M."/>
            <person name="Magnuson J."/>
            <person name="Spatafora J.W."/>
            <person name="Nagy L.G."/>
            <person name="Henrissat B."/>
            <person name="Grigoriev I.V."/>
            <person name="Yang Z.L."/>
            <person name="Xu J."/>
            <person name="Martin F.M."/>
        </authorList>
    </citation>
    <scope>NUCLEOTIDE SEQUENCE</scope>
    <source>
        <strain evidence="1">ATCC 28755</strain>
    </source>
</reference>
<organism evidence="1 2">
    <name type="scientific">Hygrophoropsis aurantiaca</name>
    <dbReference type="NCBI Taxonomy" id="72124"/>
    <lineage>
        <taxon>Eukaryota</taxon>
        <taxon>Fungi</taxon>
        <taxon>Dikarya</taxon>
        <taxon>Basidiomycota</taxon>
        <taxon>Agaricomycotina</taxon>
        <taxon>Agaricomycetes</taxon>
        <taxon>Agaricomycetidae</taxon>
        <taxon>Boletales</taxon>
        <taxon>Coniophorineae</taxon>
        <taxon>Hygrophoropsidaceae</taxon>
        <taxon>Hygrophoropsis</taxon>
    </lineage>
</organism>
<protein>
    <submittedName>
        <fullName evidence="1">Uncharacterized protein</fullName>
    </submittedName>
</protein>
<proteinExistence type="predicted"/>
<comment type="caution">
    <text evidence="1">The sequence shown here is derived from an EMBL/GenBank/DDBJ whole genome shotgun (WGS) entry which is preliminary data.</text>
</comment>
<keyword evidence="2" id="KW-1185">Reference proteome</keyword>
<accession>A0ACB7ZX51</accession>